<keyword evidence="4" id="KW-0464">Manganese</keyword>
<evidence type="ECO:0000256" key="5">
    <source>
        <dbReference type="RuleBase" id="RU004273"/>
    </source>
</evidence>
<comment type="catalytic activity">
    <reaction evidence="5">
        <text>O-phospho-L-threonyl-[protein] + H2O = L-threonyl-[protein] + phosphate</text>
        <dbReference type="Rhea" id="RHEA:47004"/>
        <dbReference type="Rhea" id="RHEA-COMP:11060"/>
        <dbReference type="Rhea" id="RHEA-COMP:11605"/>
        <dbReference type="ChEBI" id="CHEBI:15377"/>
        <dbReference type="ChEBI" id="CHEBI:30013"/>
        <dbReference type="ChEBI" id="CHEBI:43474"/>
        <dbReference type="ChEBI" id="CHEBI:61977"/>
        <dbReference type="EC" id="3.1.3.16"/>
    </reaction>
</comment>
<keyword evidence="2" id="KW-0479">Metal-binding</keyword>
<evidence type="ECO:0000256" key="6">
    <source>
        <dbReference type="SAM" id="MobiDB-lite"/>
    </source>
</evidence>
<sequence length="350" mass="39136">MEMEQTKMDSDSVLDLASPNPTHMSSNIVSVNENDAIGPRAAIPTELDVAAGGIGMRISDIDRQIEVLMRCECLTEQEVKVLCSKAREIILQEGNVQRVDAPVTICGDIHGQFHDLKELFRVAGHVPDTNFLFLGDFVDRGFNSVETFLLLLALKIRYPDRIVLIRGNHESRQITQVYGFYDECIRKYGSAVVCLAAVINGSIFCVHGGLSPYIETIDQIRTIDRKQEVPHEGAMCDMLWSDPEECVGFAVSPRGAGYLFGSDVVKLFCEKNGVEMIARAHQLVMEGYKWHFDNTVLTIWSAPNYCYRCGNVAAILEMDDALKKEFLIFEAAPQVGRNTPMKGPMPEYFL</sequence>
<dbReference type="CDD" id="cd07415">
    <property type="entry name" value="MPP_PP2A_PP4_PP6"/>
    <property type="match status" value="1"/>
</dbReference>
<gene>
    <name evidence="8" type="ORF">niasHS_003369</name>
</gene>
<comment type="caution">
    <text evidence="8">The sequence shown here is derived from an EMBL/GenBank/DDBJ whole genome shotgun (WGS) entry which is preliminary data.</text>
</comment>
<dbReference type="GO" id="GO:0046872">
    <property type="term" value="F:metal ion binding"/>
    <property type="evidence" value="ECO:0007669"/>
    <property type="project" value="UniProtKB-KW"/>
</dbReference>
<protein>
    <recommendedName>
        <fullName evidence="5">Serine/threonine-protein phosphatase</fullName>
        <ecNumber evidence="5">3.1.3.16</ecNumber>
    </recommendedName>
</protein>
<keyword evidence="3 5" id="KW-0378">Hydrolase</keyword>
<dbReference type="Proteomes" id="UP001620645">
    <property type="component" value="Unassembled WGS sequence"/>
</dbReference>
<dbReference type="PRINTS" id="PR00114">
    <property type="entry name" value="STPHPHTASE"/>
</dbReference>
<dbReference type="SMART" id="SM00156">
    <property type="entry name" value="PP2Ac"/>
    <property type="match status" value="1"/>
</dbReference>
<accession>A0ABD2KGA9</accession>
<organism evidence="8 9">
    <name type="scientific">Heterodera schachtii</name>
    <name type="common">Sugarbeet cyst nematode worm</name>
    <name type="synonym">Tylenchus schachtii</name>
    <dbReference type="NCBI Taxonomy" id="97005"/>
    <lineage>
        <taxon>Eukaryota</taxon>
        <taxon>Metazoa</taxon>
        <taxon>Ecdysozoa</taxon>
        <taxon>Nematoda</taxon>
        <taxon>Chromadorea</taxon>
        <taxon>Rhabditida</taxon>
        <taxon>Tylenchina</taxon>
        <taxon>Tylenchomorpha</taxon>
        <taxon>Tylenchoidea</taxon>
        <taxon>Heteroderidae</taxon>
        <taxon>Heteroderinae</taxon>
        <taxon>Heterodera</taxon>
    </lineage>
</organism>
<name>A0ABD2KGA9_HETSC</name>
<dbReference type="InterPro" id="IPR029052">
    <property type="entry name" value="Metallo-depent_PP-like"/>
</dbReference>
<dbReference type="PROSITE" id="PS00125">
    <property type="entry name" value="SER_THR_PHOSPHATASE"/>
    <property type="match status" value="1"/>
</dbReference>
<evidence type="ECO:0000313" key="8">
    <source>
        <dbReference type="EMBL" id="KAL3101960.1"/>
    </source>
</evidence>
<evidence type="ECO:0000259" key="7">
    <source>
        <dbReference type="PROSITE" id="PS00125"/>
    </source>
</evidence>
<comment type="cofactor">
    <cofactor evidence="1">
        <name>Mn(2+)</name>
        <dbReference type="ChEBI" id="CHEBI:29035"/>
    </cofactor>
</comment>
<dbReference type="InterPro" id="IPR006186">
    <property type="entry name" value="Ser/Thr-sp_prot-phosphatase"/>
</dbReference>
<dbReference type="Gene3D" id="3.60.21.10">
    <property type="match status" value="1"/>
</dbReference>
<feature type="region of interest" description="Disordered" evidence="6">
    <location>
        <begin position="1"/>
        <end position="26"/>
    </location>
</feature>
<evidence type="ECO:0000256" key="4">
    <source>
        <dbReference type="ARBA" id="ARBA00023211"/>
    </source>
</evidence>
<feature type="compositionally biased region" description="Basic and acidic residues" evidence="6">
    <location>
        <begin position="1"/>
        <end position="10"/>
    </location>
</feature>
<dbReference type="EMBL" id="JBICCN010000026">
    <property type="protein sequence ID" value="KAL3101960.1"/>
    <property type="molecule type" value="Genomic_DNA"/>
</dbReference>
<dbReference type="SUPFAM" id="SSF56300">
    <property type="entry name" value="Metallo-dependent phosphatases"/>
    <property type="match status" value="1"/>
</dbReference>
<keyword evidence="9" id="KW-1185">Reference proteome</keyword>
<reference evidence="8 9" key="1">
    <citation type="submission" date="2024-10" db="EMBL/GenBank/DDBJ databases">
        <authorList>
            <person name="Kim D."/>
        </authorList>
    </citation>
    <scope>NUCLEOTIDE SEQUENCE [LARGE SCALE GENOMIC DNA]</scope>
    <source>
        <strain evidence="8">Taebaek</strain>
    </source>
</reference>
<dbReference type="AlphaFoldDB" id="A0ABD2KGA9"/>
<dbReference type="Pfam" id="PF00149">
    <property type="entry name" value="Metallophos"/>
    <property type="match status" value="1"/>
</dbReference>
<dbReference type="EC" id="3.1.3.16" evidence="5"/>
<comment type="similarity">
    <text evidence="5">Belongs to the PPP phosphatase family.</text>
</comment>
<dbReference type="PANTHER" id="PTHR45619">
    <property type="entry name" value="SERINE/THREONINE-PROTEIN PHOSPHATASE PP2A-RELATED"/>
    <property type="match status" value="1"/>
</dbReference>
<evidence type="ECO:0000313" key="9">
    <source>
        <dbReference type="Proteomes" id="UP001620645"/>
    </source>
</evidence>
<dbReference type="InterPro" id="IPR004843">
    <property type="entry name" value="Calcineurin-like_PHP"/>
</dbReference>
<evidence type="ECO:0000256" key="2">
    <source>
        <dbReference type="ARBA" id="ARBA00022723"/>
    </source>
</evidence>
<dbReference type="GO" id="GO:0004722">
    <property type="term" value="F:protein serine/threonine phosphatase activity"/>
    <property type="evidence" value="ECO:0007669"/>
    <property type="project" value="UniProtKB-EC"/>
</dbReference>
<feature type="domain" description="Serine/threonine specific protein phosphatases" evidence="7">
    <location>
        <begin position="165"/>
        <end position="170"/>
    </location>
</feature>
<proteinExistence type="inferred from homology"/>
<evidence type="ECO:0000256" key="3">
    <source>
        <dbReference type="ARBA" id="ARBA00022801"/>
    </source>
</evidence>
<evidence type="ECO:0000256" key="1">
    <source>
        <dbReference type="ARBA" id="ARBA00001936"/>
    </source>
</evidence>
<dbReference type="InterPro" id="IPR047129">
    <property type="entry name" value="PPA2-like"/>
</dbReference>